<evidence type="ECO:0000313" key="2">
    <source>
        <dbReference type="EnsemblPlants" id="LPERR11G01590.1"/>
    </source>
</evidence>
<sequence>MRKGGYDLRSNMKRKGGYDLRSNLKRDEKTDFVITDSKKRTSASLARKKKDTRLCNEGETSESLIEGDLHHESNEGASWSELSGEVAANLSKSVVSLALLDGHNTVLFQCSGIAVQCKRHVTRLLTSASLLNAFNDKKKDHDNLKVEVHHEDNVDTGDLREYVMEHNMAAVVVKNLPDLRAVSFNYVHIFVPHNKVVALGRDISGKLMSTRGLLIGDSSRSYNDQLMSSTCKISKVYEGGPLFDSDGNFLGMNLSFNTKGTLFVPTFRVIEQYDNCIHFHEVEYKERLKSLKAARARESEMPTHQVQLDVLNKDRFGDLESLGYPEPPESKLNDGIKLFNTFEESFGDLWGEGGVWSKLSDDVGSNIHDNIVALASFNGKKRFFACTGYFIEWNEGAIILTSASLIRDSGIKNKIVENLRIEVLLPNKQRTEGTVEHCSLHYNVALVSVSVKDYYVRQPAKIQHQRHDNIDLLAVGCIAISGRLMAAKGKQFAITVTHDCKLLSYSSCQVTKAGIGGPLLDFDGNFIGMNLYDEGVDGTPFLSWCELREILKYFKTKGNVTELGHGDPSHMLDWKINGYDSNGRCLGHIGVIRTILRSVNMHFKSAESSTFRVELLHGPLTKAVGEQSSSSCSRRKIDW</sequence>
<dbReference type="Proteomes" id="UP000032180">
    <property type="component" value="Chromosome 11"/>
</dbReference>
<name>A0A0D9XNP7_9ORYZ</name>
<accession>A0A0D9XNP7</accession>
<keyword evidence="3" id="KW-1185">Reference proteome</keyword>
<organism evidence="2 3">
    <name type="scientific">Leersia perrieri</name>
    <dbReference type="NCBI Taxonomy" id="77586"/>
    <lineage>
        <taxon>Eukaryota</taxon>
        <taxon>Viridiplantae</taxon>
        <taxon>Streptophyta</taxon>
        <taxon>Embryophyta</taxon>
        <taxon>Tracheophyta</taxon>
        <taxon>Spermatophyta</taxon>
        <taxon>Magnoliopsida</taxon>
        <taxon>Liliopsida</taxon>
        <taxon>Poales</taxon>
        <taxon>Poaceae</taxon>
        <taxon>BOP clade</taxon>
        <taxon>Oryzoideae</taxon>
        <taxon>Oryzeae</taxon>
        <taxon>Oryzinae</taxon>
        <taxon>Leersia</taxon>
    </lineage>
</organism>
<reference evidence="3" key="2">
    <citation type="submission" date="2013-12" db="EMBL/GenBank/DDBJ databases">
        <authorList>
            <person name="Yu Y."/>
            <person name="Lee S."/>
            <person name="de Baynast K."/>
            <person name="Wissotski M."/>
            <person name="Liu L."/>
            <person name="Talag J."/>
            <person name="Goicoechea J."/>
            <person name="Angelova A."/>
            <person name="Jetty R."/>
            <person name="Kudrna D."/>
            <person name="Golser W."/>
            <person name="Rivera L."/>
            <person name="Zhang J."/>
            <person name="Wing R."/>
        </authorList>
    </citation>
    <scope>NUCLEOTIDE SEQUENCE</scope>
</reference>
<dbReference type="PANTHER" id="PTHR18868">
    <property type="entry name" value="OS07G0665300 PROTEIN-RELATED"/>
    <property type="match status" value="1"/>
</dbReference>
<dbReference type="Pfam" id="PF13365">
    <property type="entry name" value="Trypsin_2"/>
    <property type="match status" value="2"/>
</dbReference>
<dbReference type="EnsemblPlants" id="LPERR11G01590.1">
    <property type="protein sequence ID" value="LPERR11G01590.1"/>
    <property type="gene ID" value="LPERR11G01590"/>
</dbReference>
<evidence type="ECO:0000313" key="3">
    <source>
        <dbReference type="Proteomes" id="UP000032180"/>
    </source>
</evidence>
<dbReference type="Gene3D" id="2.40.10.120">
    <property type="match status" value="1"/>
</dbReference>
<dbReference type="PANTHER" id="PTHR18868:SF49">
    <property type="entry name" value="OS11G0147200 PROTEIN"/>
    <property type="match status" value="1"/>
</dbReference>
<protein>
    <submittedName>
        <fullName evidence="2">Uncharacterized protein</fullName>
    </submittedName>
</protein>
<dbReference type="eggNOG" id="ENOG502R3YG">
    <property type="taxonomic scope" value="Eukaryota"/>
</dbReference>
<dbReference type="SUPFAM" id="SSF50494">
    <property type="entry name" value="Trypsin-like serine proteases"/>
    <property type="match status" value="2"/>
</dbReference>
<evidence type="ECO:0000256" key="1">
    <source>
        <dbReference type="SAM" id="MobiDB-lite"/>
    </source>
</evidence>
<dbReference type="InterPro" id="IPR009003">
    <property type="entry name" value="Peptidase_S1_PA"/>
</dbReference>
<reference evidence="2" key="3">
    <citation type="submission" date="2015-04" db="UniProtKB">
        <authorList>
            <consortium name="EnsemblPlants"/>
        </authorList>
    </citation>
    <scope>IDENTIFICATION</scope>
</reference>
<feature type="region of interest" description="Disordered" evidence="1">
    <location>
        <begin position="1"/>
        <end position="22"/>
    </location>
</feature>
<dbReference type="HOGENOM" id="CLU_022970_4_0_1"/>
<dbReference type="Gramene" id="LPERR11G01590.1">
    <property type="protein sequence ID" value="LPERR11G01590.1"/>
    <property type="gene ID" value="LPERR11G01590"/>
</dbReference>
<proteinExistence type="predicted"/>
<reference evidence="2 3" key="1">
    <citation type="submission" date="2012-08" db="EMBL/GenBank/DDBJ databases">
        <title>Oryza genome evolution.</title>
        <authorList>
            <person name="Wing R.A."/>
        </authorList>
    </citation>
    <scope>NUCLEOTIDE SEQUENCE</scope>
</reference>
<dbReference type="AlphaFoldDB" id="A0A0D9XNP7"/>
<dbReference type="STRING" id="77586.A0A0D9XNP7"/>